<comment type="caution">
    <text evidence="1">The sequence shown here is derived from an EMBL/GenBank/DDBJ whole genome shotgun (WGS) entry which is preliminary data.</text>
</comment>
<dbReference type="EMBL" id="JAWDGP010003841">
    <property type="protein sequence ID" value="KAK3770483.1"/>
    <property type="molecule type" value="Genomic_DNA"/>
</dbReference>
<reference evidence="1" key="1">
    <citation type="journal article" date="2023" name="G3 (Bethesda)">
        <title>A reference genome for the long-term kleptoplast-retaining sea slug Elysia crispata morphotype clarki.</title>
        <authorList>
            <person name="Eastman K.E."/>
            <person name="Pendleton A.L."/>
            <person name="Shaikh M.A."/>
            <person name="Suttiyut T."/>
            <person name="Ogas R."/>
            <person name="Tomko P."/>
            <person name="Gavelis G."/>
            <person name="Widhalm J.R."/>
            <person name="Wisecaver J.H."/>
        </authorList>
    </citation>
    <scope>NUCLEOTIDE SEQUENCE</scope>
    <source>
        <strain evidence="1">ECLA1</strain>
    </source>
</reference>
<keyword evidence="2" id="KW-1185">Reference proteome</keyword>
<dbReference type="AlphaFoldDB" id="A0AAE0ZJ93"/>
<evidence type="ECO:0000313" key="2">
    <source>
        <dbReference type="Proteomes" id="UP001283361"/>
    </source>
</evidence>
<accession>A0AAE0ZJ93</accession>
<organism evidence="1 2">
    <name type="scientific">Elysia crispata</name>
    <name type="common">lettuce slug</name>
    <dbReference type="NCBI Taxonomy" id="231223"/>
    <lineage>
        <taxon>Eukaryota</taxon>
        <taxon>Metazoa</taxon>
        <taxon>Spiralia</taxon>
        <taxon>Lophotrochozoa</taxon>
        <taxon>Mollusca</taxon>
        <taxon>Gastropoda</taxon>
        <taxon>Heterobranchia</taxon>
        <taxon>Euthyneura</taxon>
        <taxon>Panpulmonata</taxon>
        <taxon>Sacoglossa</taxon>
        <taxon>Placobranchoidea</taxon>
        <taxon>Plakobranchidae</taxon>
        <taxon>Elysia</taxon>
    </lineage>
</organism>
<proteinExistence type="predicted"/>
<name>A0AAE0ZJ93_9GAST</name>
<gene>
    <name evidence="1" type="ORF">RRG08_027966</name>
</gene>
<dbReference type="Proteomes" id="UP001283361">
    <property type="component" value="Unassembled WGS sequence"/>
</dbReference>
<evidence type="ECO:0000313" key="1">
    <source>
        <dbReference type="EMBL" id="KAK3770483.1"/>
    </source>
</evidence>
<protein>
    <submittedName>
        <fullName evidence="1">Uncharacterized protein</fullName>
    </submittedName>
</protein>
<sequence>MFLKLFIILNQFKIFCKPFLSSTPSVILINGRALSVTRDTWPRPCVTPFEDITTSNKGDNHFSVSPVTPSVSNYCCPTTTTASNITICSNIVKVIRAVVLTSA</sequence>